<dbReference type="KEGG" id="dpx:DAPPUDRAFT_334839"/>
<reference evidence="1 2" key="1">
    <citation type="journal article" date="2011" name="Science">
        <title>The ecoresponsive genome of Daphnia pulex.</title>
        <authorList>
            <person name="Colbourne J.K."/>
            <person name="Pfrender M.E."/>
            <person name="Gilbert D."/>
            <person name="Thomas W.K."/>
            <person name="Tucker A."/>
            <person name="Oakley T.H."/>
            <person name="Tokishita S."/>
            <person name="Aerts A."/>
            <person name="Arnold G.J."/>
            <person name="Basu M.K."/>
            <person name="Bauer D.J."/>
            <person name="Caceres C.E."/>
            <person name="Carmel L."/>
            <person name="Casola C."/>
            <person name="Choi J.H."/>
            <person name="Detter J.C."/>
            <person name="Dong Q."/>
            <person name="Dusheyko S."/>
            <person name="Eads B.D."/>
            <person name="Frohlich T."/>
            <person name="Geiler-Samerotte K.A."/>
            <person name="Gerlach D."/>
            <person name="Hatcher P."/>
            <person name="Jogdeo S."/>
            <person name="Krijgsveld J."/>
            <person name="Kriventseva E.V."/>
            <person name="Kultz D."/>
            <person name="Laforsch C."/>
            <person name="Lindquist E."/>
            <person name="Lopez J."/>
            <person name="Manak J.R."/>
            <person name="Muller J."/>
            <person name="Pangilinan J."/>
            <person name="Patwardhan R.P."/>
            <person name="Pitluck S."/>
            <person name="Pritham E.J."/>
            <person name="Rechtsteiner A."/>
            <person name="Rho M."/>
            <person name="Rogozin I.B."/>
            <person name="Sakarya O."/>
            <person name="Salamov A."/>
            <person name="Schaack S."/>
            <person name="Shapiro H."/>
            <person name="Shiga Y."/>
            <person name="Skalitzky C."/>
            <person name="Smith Z."/>
            <person name="Souvorov A."/>
            <person name="Sung W."/>
            <person name="Tang Z."/>
            <person name="Tsuchiya D."/>
            <person name="Tu H."/>
            <person name="Vos H."/>
            <person name="Wang M."/>
            <person name="Wolf Y.I."/>
            <person name="Yamagata H."/>
            <person name="Yamada T."/>
            <person name="Ye Y."/>
            <person name="Shaw J.R."/>
            <person name="Andrews J."/>
            <person name="Crease T.J."/>
            <person name="Tang H."/>
            <person name="Lucas S.M."/>
            <person name="Robertson H.M."/>
            <person name="Bork P."/>
            <person name="Koonin E.V."/>
            <person name="Zdobnov E.M."/>
            <person name="Grigoriev I.V."/>
            <person name="Lynch M."/>
            <person name="Boore J.L."/>
        </authorList>
    </citation>
    <scope>NUCLEOTIDE SEQUENCE [LARGE SCALE GENOMIC DNA]</scope>
</reference>
<dbReference type="PhylomeDB" id="E9HWI3"/>
<dbReference type="PANTHER" id="PTHR13318">
    <property type="entry name" value="PARTNER OF PAIRED, ISOFORM B-RELATED"/>
    <property type="match status" value="1"/>
</dbReference>
<dbReference type="SUPFAM" id="SSF52047">
    <property type="entry name" value="RNI-like"/>
    <property type="match status" value="2"/>
</dbReference>
<dbReference type="OrthoDB" id="6350214at2759"/>
<dbReference type="InterPro" id="IPR006553">
    <property type="entry name" value="Leu-rich_rpt_Cys-con_subtyp"/>
</dbReference>
<gene>
    <name evidence="1" type="ORF">DAPPUDRAFT_334839</name>
</gene>
<organism evidence="1 2">
    <name type="scientific">Daphnia pulex</name>
    <name type="common">Water flea</name>
    <dbReference type="NCBI Taxonomy" id="6669"/>
    <lineage>
        <taxon>Eukaryota</taxon>
        <taxon>Metazoa</taxon>
        <taxon>Ecdysozoa</taxon>
        <taxon>Arthropoda</taxon>
        <taxon>Crustacea</taxon>
        <taxon>Branchiopoda</taxon>
        <taxon>Diplostraca</taxon>
        <taxon>Cladocera</taxon>
        <taxon>Anomopoda</taxon>
        <taxon>Daphniidae</taxon>
        <taxon>Daphnia</taxon>
    </lineage>
</organism>
<dbReference type="Gene3D" id="3.80.10.10">
    <property type="entry name" value="Ribonuclease Inhibitor"/>
    <property type="match status" value="2"/>
</dbReference>
<dbReference type="InParanoid" id="E9HWI3"/>
<dbReference type="HOGENOM" id="CLU_033667_1_0_1"/>
<dbReference type="Proteomes" id="UP000000305">
    <property type="component" value="Unassembled WGS sequence"/>
</dbReference>
<evidence type="ECO:0000313" key="2">
    <source>
        <dbReference type="Proteomes" id="UP000000305"/>
    </source>
</evidence>
<dbReference type="SMART" id="SM00367">
    <property type="entry name" value="LRR_CC"/>
    <property type="match status" value="5"/>
</dbReference>
<dbReference type="GO" id="GO:0019005">
    <property type="term" value="C:SCF ubiquitin ligase complex"/>
    <property type="evidence" value="ECO:0000318"/>
    <property type="project" value="GO_Central"/>
</dbReference>
<dbReference type="FunFam" id="3.80.10.10:FF:002234">
    <property type="entry name" value="Uncharacterized protein"/>
    <property type="match status" value="1"/>
</dbReference>
<evidence type="ECO:0000313" key="1">
    <source>
        <dbReference type="EMBL" id="EFX63890.1"/>
    </source>
</evidence>
<name>E9HWI3_DAPPU</name>
<dbReference type="GO" id="GO:0031146">
    <property type="term" value="P:SCF-dependent proteasomal ubiquitin-dependent protein catabolic process"/>
    <property type="evidence" value="ECO:0000318"/>
    <property type="project" value="GO_Central"/>
</dbReference>
<dbReference type="EMBL" id="GL732930">
    <property type="protein sequence ID" value="EFX63890.1"/>
    <property type="molecule type" value="Genomic_DNA"/>
</dbReference>
<keyword evidence="2" id="KW-1185">Reference proteome</keyword>
<accession>E9HWI3</accession>
<dbReference type="eggNOG" id="ENOG502S2U8">
    <property type="taxonomic scope" value="Eukaryota"/>
</dbReference>
<dbReference type="OMA" id="MIDIFIR"/>
<dbReference type="PANTHER" id="PTHR13318:SF247">
    <property type="entry name" value="GH16156P"/>
    <property type="match status" value="1"/>
</dbReference>
<proteinExistence type="predicted"/>
<sequence length="525" mass="59252">MPRVKCNTPQSLVKVCVEFIANNLDLWCKQSLSELYEIGPEIGSNPFDQLPCTVLEQIVKANRNIEQIVLQHLLTPQLTSAVLYGQQELLELASNRCPQLKHLRINGCKLNFWPKFEKLQVLQFSSGGAEDSFLHTIGTYCTDLRELDLRRCHRVTDYGIQGLCVSVDNLGRNCETLGQCKSIQLLSLERTVRVTKKGLQMALNNMPILRNLHHDATVEALVEIANNSLNGRLLDPPEFALSVLRMPFNSPDYESGNLRLALSLCPSVTVLRIVEAEGFSNIDLIGLSLMALKSIRELSIYGDLKLQNLTASKLTFNGGVVPLLKAIGIMLKRLKLENLKNVNIETVVEFCPNLLKFCLIDNLSYTTTCQKVQKSVIFPQSQEISMFQKLRILNIEILQFEEFILTGLSSSDHLMKLETLVLLLSSPLLSNITILSCDSLTDHVFFAAAKLHHFQNLEILFLQNCHYVTKRGIDILMQDGNVLERVELNDCMNVSSQKNMQDWVGQAKKKNWVLSVDCDEMSMRT</sequence>
<protein>
    <submittedName>
        <fullName evidence="1">Uncharacterized protein</fullName>
    </submittedName>
</protein>
<dbReference type="AlphaFoldDB" id="E9HWI3"/>
<dbReference type="FunFam" id="3.80.10.10:FF:001224">
    <property type="entry name" value="Uncharacterized protein"/>
    <property type="match status" value="1"/>
</dbReference>
<dbReference type="InterPro" id="IPR032675">
    <property type="entry name" value="LRR_dom_sf"/>
</dbReference>